<organism evidence="2 3">
    <name type="scientific">Aedes albopictus</name>
    <name type="common">Asian tiger mosquito</name>
    <name type="synonym">Stegomyia albopicta</name>
    <dbReference type="NCBI Taxonomy" id="7160"/>
    <lineage>
        <taxon>Eukaryota</taxon>
        <taxon>Metazoa</taxon>
        <taxon>Ecdysozoa</taxon>
        <taxon>Arthropoda</taxon>
        <taxon>Hexapoda</taxon>
        <taxon>Insecta</taxon>
        <taxon>Pterygota</taxon>
        <taxon>Neoptera</taxon>
        <taxon>Endopterygota</taxon>
        <taxon>Diptera</taxon>
        <taxon>Nematocera</taxon>
        <taxon>Culicoidea</taxon>
        <taxon>Culicidae</taxon>
        <taxon>Culicinae</taxon>
        <taxon>Aedini</taxon>
        <taxon>Aedes</taxon>
        <taxon>Stegomyia</taxon>
    </lineage>
</organism>
<keyword evidence="1" id="KW-0732">Signal</keyword>
<evidence type="ECO:0000313" key="2">
    <source>
        <dbReference type="EnsemblMetazoa" id="AALFPA23_013269.P19210"/>
    </source>
</evidence>
<feature type="chain" id="PRO_5045546572" evidence="1">
    <location>
        <begin position="19"/>
        <end position="125"/>
    </location>
</feature>
<dbReference type="GeneID" id="115265807"/>
<accession>A0ABM1YYK2</accession>
<keyword evidence="3" id="KW-1185">Reference proteome</keyword>
<reference evidence="2" key="2">
    <citation type="submission" date="2025-05" db="UniProtKB">
        <authorList>
            <consortium name="EnsemblMetazoa"/>
        </authorList>
    </citation>
    <scope>IDENTIFICATION</scope>
    <source>
        <strain evidence="2">Foshan</strain>
    </source>
</reference>
<name>A0ABM1YYK2_AEDAL</name>
<sequence>MKIFIALLIAFLAVAAQGSYLPAATTTVVAAGPIGAWPYSTAWNSWNGWNKWNDYQPHYLQHGLVAYPSYVQDWSPAYGVYGGGHKTVVQANLGGHAASYPWGLPWGSYGAGYAGNFGWGRKVVY</sequence>
<evidence type="ECO:0000256" key="1">
    <source>
        <dbReference type="SAM" id="SignalP"/>
    </source>
</evidence>
<dbReference type="EnsemblMetazoa" id="AALFPA23_013269.R19210">
    <property type="protein sequence ID" value="AALFPA23_013269.P19210"/>
    <property type="gene ID" value="AALFPA23_013269"/>
</dbReference>
<evidence type="ECO:0000313" key="3">
    <source>
        <dbReference type="Proteomes" id="UP000069940"/>
    </source>
</evidence>
<proteinExistence type="predicted"/>
<dbReference type="RefSeq" id="XP_029727610.1">
    <property type="nucleotide sequence ID" value="XM_029871750.2"/>
</dbReference>
<protein>
    <submittedName>
        <fullName evidence="2">Uncharacterized protein</fullName>
    </submittedName>
</protein>
<reference evidence="3" key="1">
    <citation type="journal article" date="2015" name="Proc. Natl. Acad. Sci. U.S.A.">
        <title>Genome sequence of the Asian Tiger mosquito, Aedes albopictus, reveals insights into its biology, genetics, and evolution.</title>
        <authorList>
            <person name="Chen X.G."/>
            <person name="Jiang X."/>
            <person name="Gu J."/>
            <person name="Xu M."/>
            <person name="Wu Y."/>
            <person name="Deng Y."/>
            <person name="Zhang C."/>
            <person name="Bonizzoni M."/>
            <person name="Dermauw W."/>
            <person name="Vontas J."/>
            <person name="Armbruster P."/>
            <person name="Huang X."/>
            <person name="Yang Y."/>
            <person name="Zhang H."/>
            <person name="He W."/>
            <person name="Peng H."/>
            <person name="Liu Y."/>
            <person name="Wu K."/>
            <person name="Chen J."/>
            <person name="Lirakis M."/>
            <person name="Topalis P."/>
            <person name="Van Leeuwen T."/>
            <person name="Hall A.B."/>
            <person name="Jiang X."/>
            <person name="Thorpe C."/>
            <person name="Mueller R.L."/>
            <person name="Sun C."/>
            <person name="Waterhouse R.M."/>
            <person name="Yan G."/>
            <person name="Tu Z.J."/>
            <person name="Fang X."/>
            <person name="James A.A."/>
        </authorList>
    </citation>
    <scope>NUCLEOTIDE SEQUENCE [LARGE SCALE GENOMIC DNA]</scope>
    <source>
        <strain evidence="3">Foshan</strain>
    </source>
</reference>
<dbReference type="Proteomes" id="UP000069940">
    <property type="component" value="Unassembled WGS sequence"/>
</dbReference>
<feature type="signal peptide" evidence="1">
    <location>
        <begin position="1"/>
        <end position="18"/>
    </location>
</feature>